<organism evidence="2 3">
    <name type="scientific">Caballeronia udeis</name>
    <dbReference type="NCBI Taxonomy" id="1232866"/>
    <lineage>
        <taxon>Bacteria</taxon>
        <taxon>Pseudomonadati</taxon>
        <taxon>Pseudomonadota</taxon>
        <taxon>Betaproteobacteria</taxon>
        <taxon>Burkholderiales</taxon>
        <taxon>Burkholderiaceae</taxon>
        <taxon>Caballeronia</taxon>
    </lineage>
</organism>
<dbReference type="Proteomes" id="UP001620514">
    <property type="component" value="Unassembled WGS sequence"/>
</dbReference>
<keyword evidence="1" id="KW-1133">Transmembrane helix</keyword>
<evidence type="ECO:0000256" key="1">
    <source>
        <dbReference type="SAM" id="Phobius"/>
    </source>
</evidence>
<keyword evidence="1" id="KW-0472">Membrane</keyword>
<accession>A0ABW8MS15</accession>
<proteinExistence type="predicted"/>
<name>A0ABW8MS15_9BURK</name>
<dbReference type="EMBL" id="JBIYDN010000023">
    <property type="protein sequence ID" value="MFK4446129.1"/>
    <property type="molecule type" value="Genomic_DNA"/>
</dbReference>
<gene>
    <name evidence="2" type="ORF">ABH943_006161</name>
</gene>
<keyword evidence="1" id="KW-0812">Transmembrane</keyword>
<feature type="transmembrane region" description="Helical" evidence="1">
    <location>
        <begin position="12"/>
        <end position="34"/>
    </location>
</feature>
<protein>
    <submittedName>
        <fullName evidence="2">Uncharacterized protein</fullName>
    </submittedName>
</protein>
<comment type="caution">
    <text evidence="2">The sequence shown here is derived from an EMBL/GenBank/DDBJ whole genome shotgun (WGS) entry which is preliminary data.</text>
</comment>
<evidence type="ECO:0000313" key="2">
    <source>
        <dbReference type="EMBL" id="MFK4446129.1"/>
    </source>
</evidence>
<reference evidence="2 3" key="2">
    <citation type="submission" date="2024-11" db="EMBL/GenBank/DDBJ databases">
        <title>Using genomics to understand microbial adaptation to soil warming.</title>
        <authorList>
            <person name="Deangelis K.M. PhD."/>
        </authorList>
    </citation>
    <scope>NUCLEOTIDE SEQUENCE [LARGE SCALE GENOMIC DNA]</scope>
    <source>
        <strain evidence="2 3">GAS97</strain>
    </source>
</reference>
<sequence length="60" mass="6825">MQNGRTTVSITAAPAIITVIPLRALIFSTCPLLFSELLHVYDISINFIIQQYYHLIDFVE</sequence>
<reference evidence="2 3" key="1">
    <citation type="submission" date="2024-10" db="EMBL/GenBank/DDBJ databases">
        <authorList>
            <person name="Deangelis K."/>
            <person name="Huntemann M."/>
            <person name="Clum A."/>
            <person name="Wang J."/>
            <person name="Palaniappan K."/>
            <person name="Ritter S."/>
            <person name="Chen I.-M."/>
            <person name="Stamatis D."/>
            <person name="Reddy T."/>
            <person name="O'Malley R."/>
            <person name="Daum C."/>
            <person name="Ng V."/>
            <person name="Ivanova N."/>
            <person name="Kyrpides N."/>
            <person name="Woyke T."/>
        </authorList>
    </citation>
    <scope>NUCLEOTIDE SEQUENCE [LARGE SCALE GENOMIC DNA]</scope>
    <source>
        <strain evidence="2 3">GAS97</strain>
    </source>
</reference>
<evidence type="ECO:0000313" key="3">
    <source>
        <dbReference type="Proteomes" id="UP001620514"/>
    </source>
</evidence>
<keyword evidence="3" id="KW-1185">Reference proteome</keyword>